<dbReference type="InterPro" id="IPR009057">
    <property type="entry name" value="Homeodomain-like_sf"/>
</dbReference>
<evidence type="ECO:0000256" key="1">
    <source>
        <dbReference type="ARBA" id="ARBA00023015"/>
    </source>
</evidence>
<evidence type="ECO:0000313" key="7">
    <source>
        <dbReference type="Proteomes" id="UP000234845"/>
    </source>
</evidence>
<dbReference type="Proteomes" id="UP000234845">
    <property type="component" value="Unassembled WGS sequence"/>
</dbReference>
<protein>
    <recommendedName>
        <fullName evidence="5">HTH tetR-type domain-containing protein</fullName>
    </recommendedName>
</protein>
<sequence>MSRDAKDKTVARKNRSEEKRRQILDAYVDCVVKHGLERTSFAEIADELGMDRSSMYHYFSSKEELVSQWVEYIGQFYIDRMEEAMASLPERNRGRELVRMMFSNFHQPVYSLVIDEISVLANRDKNVRELIAKFYNRIEIEILNVLDGAYPDTTLSQRREVASVILQLVEGSTVLESLGCNDYHARFAEEAALHLLLRLELPAQQEVALPPPGRKRR</sequence>
<accession>A0A2N5Y4K2</accession>
<keyword evidence="7" id="KW-1185">Reference proteome</keyword>
<organism evidence="6 7">
    <name type="scientific">Kineobactrum sediminis</name>
    <dbReference type="NCBI Taxonomy" id="1905677"/>
    <lineage>
        <taxon>Bacteria</taxon>
        <taxon>Pseudomonadati</taxon>
        <taxon>Pseudomonadota</taxon>
        <taxon>Gammaproteobacteria</taxon>
        <taxon>Cellvibrionales</taxon>
        <taxon>Halieaceae</taxon>
        <taxon>Kineobactrum</taxon>
    </lineage>
</organism>
<evidence type="ECO:0000256" key="2">
    <source>
        <dbReference type="ARBA" id="ARBA00023125"/>
    </source>
</evidence>
<feature type="DNA-binding region" description="H-T-H motif" evidence="4">
    <location>
        <begin position="40"/>
        <end position="59"/>
    </location>
</feature>
<comment type="caution">
    <text evidence="6">The sequence shown here is derived from an EMBL/GenBank/DDBJ whole genome shotgun (WGS) entry which is preliminary data.</text>
</comment>
<evidence type="ECO:0000313" key="6">
    <source>
        <dbReference type="EMBL" id="PLW83326.1"/>
    </source>
</evidence>
<dbReference type="EMBL" id="PKLZ01000003">
    <property type="protein sequence ID" value="PLW83326.1"/>
    <property type="molecule type" value="Genomic_DNA"/>
</dbReference>
<keyword evidence="3" id="KW-0804">Transcription</keyword>
<evidence type="ECO:0000256" key="4">
    <source>
        <dbReference type="PROSITE-ProRule" id="PRU00335"/>
    </source>
</evidence>
<dbReference type="PANTHER" id="PTHR47506">
    <property type="entry name" value="TRANSCRIPTIONAL REGULATORY PROTEIN"/>
    <property type="match status" value="1"/>
</dbReference>
<keyword evidence="2 4" id="KW-0238">DNA-binding</keyword>
<dbReference type="AlphaFoldDB" id="A0A2N5Y4K2"/>
<dbReference type="GO" id="GO:0003677">
    <property type="term" value="F:DNA binding"/>
    <property type="evidence" value="ECO:0007669"/>
    <property type="project" value="UniProtKB-UniRule"/>
</dbReference>
<dbReference type="PROSITE" id="PS50977">
    <property type="entry name" value="HTH_TETR_2"/>
    <property type="match status" value="1"/>
</dbReference>
<dbReference type="Pfam" id="PF00440">
    <property type="entry name" value="TetR_N"/>
    <property type="match status" value="1"/>
</dbReference>
<dbReference type="Gene3D" id="1.10.357.10">
    <property type="entry name" value="Tetracycline Repressor, domain 2"/>
    <property type="match status" value="1"/>
</dbReference>
<keyword evidence="1" id="KW-0805">Transcription regulation</keyword>
<dbReference type="InterPro" id="IPR001647">
    <property type="entry name" value="HTH_TetR"/>
</dbReference>
<evidence type="ECO:0000256" key="3">
    <source>
        <dbReference type="ARBA" id="ARBA00023163"/>
    </source>
</evidence>
<dbReference type="SUPFAM" id="SSF46689">
    <property type="entry name" value="Homeodomain-like"/>
    <property type="match status" value="1"/>
</dbReference>
<gene>
    <name evidence="6" type="ORF">CWI75_07965</name>
</gene>
<dbReference type="PANTHER" id="PTHR47506:SF6">
    <property type="entry name" value="HTH-TYPE TRANSCRIPTIONAL REPRESSOR NEMR"/>
    <property type="match status" value="1"/>
</dbReference>
<dbReference type="PRINTS" id="PR00455">
    <property type="entry name" value="HTHTETR"/>
</dbReference>
<proteinExistence type="predicted"/>
<evidence type="ECO:0000259" key="5">
    <source>
        <dbReference type="PROSITE" id="PS50977"/>
    </source>
</evidence>
<feature type="domain" description="HTH tetR-type" evidence="5">
    <location>
        <begin position="17"/>
        <end position="77"/>
    </location>
</feature>
<reference evidence="7" key="1">
    <citation type="submission" date="2017-11" db="EMBL/GenBank/DDBJ databases">
        <title>The draft genome sequence of Chromatocurvus sp. F02.</title>
        <authorList>
            <person name="Du Z.-J."/>
            <person name="Chang Y.-Q."/>
        </authorList>
    </citation>
    <scope>NUCLEOTIDE SEQUENCE [LARGE SCALE GENOMIC DNA]</scope>
    <source>
        <strain evidence="7">F02</strain>
    </source>
</reference>
<name>A0A2N5Y4K2_9GAMM</name>